<dbReference type="STRING" id="1424294.Gferi_21585"/>
<protein>
    <recommendedName>
        <fullName evidence="6">DUF2185 domain-containing protein</fullName>
    </recommendedName>
</protein>
<dbReference type="OrthoDB" id="4827574at2"/>
<proteinExistence type="predicted"/>
<keyword evidence="5" id="KW-1185">Reference proteome</keyword>
<accession>A0A1D8GLV1</accession>
<evidence type="ECO:0008006" key="6">
    <source>
        <dbReference type="Google" id="ProtNLM"/>
    </source>
</evidence>
<dbReference type="InterPro" id="IPR018689">
    <property type="entry name" value="Imm33_dom"/>
</dbReference>
<dbReference type="RefSeq" id="WP_069980200.1">
    <property type="nucleotide sequence ID" value="NZ_VENK01000009.1"/>
</dbReference>
<name>A0A1D8GLV1_9FIRM</name>
<dbReference type="Pfam" id="PF09951">
    <property type="entry name" value="Imm33"/>
    <property type="match status" value="1"/>
</dbReference>
<feature type="coiled-coil region" evidence="1">
    <location>
        <begin position="4"/>
        <end position="31"/>
    </location>
</feature>
<dbReference type="AlphaFoldDB" id="A0A1D8GLV1"/>
<dbReference type="Proteomes" id="UP000095743">
    <property type="component" value="Chromosome"/>
</dbReference>
<feature type="domain" description="Immunity protein Imm33" evidence="3">
    <location>
        <begin position="257"/>
        <end position="334"/>
    </location>
</feature>
<evidence type="ECO:0000259" key="2">
    <source>
        <dbReference type="Pfam" id="PF06889"/>
    </source>
</evidence>
<keyword evidence="1" id="KW-0175">Coiled coil</keyword>
<feature type="domain" description="DUF1266" evidence="2">
    <location>
        <begin position="76"/>
        <end position="212"/>
    </location>
</feature>
<dbReference type="Pfam" id="PF06889">
    <property type="entry name" value="DUF1266"/>
    <property type="match status" value="1"/>
</dbReference>
<gene>
    <name evidence="4" type="ORF">Gferi_21585</name>
</gene>
<evidence type="ECO:0000259" key="3">
    <source>
        <dbReference type="Pfam" id="PF09951"/>
    </source>
</evidence>
<evidence type="ECO:0000256" key="1">
    <source>
        <dbReference type="SAM" id="Coils"/>
    </source>
</evidence>
<evidence type="ECO:0000313" key="5">
    <source>
        <dbReference type="Proteomes" id="UP000095743"/>
    </source>
</evidence>
<organism evidence="4 5">
    <name type="scientific">Geosporobacter ferrireducens</name>
    <dbReference type="NCBI Taxonomy" id="1424294"/>
    <lineage>
        <taxon>Bacteria</taxon>
        <taxon>Bacillati</taxon>
        <taxon>Bacillota</taxon>
        <taxon>Clostridia</taxon>
        <taxon>Peptostreptococcales</taxon>
        <taxon>Thermotaleaceae</taxon>
        <taxon>Geosporobacter</taxon>
    </lineage>
</organism>
<sequence>MNTVKNIAKKISLYQRELNKLSENREAKKVNREEFTLLLSGISTCRKAPGIPVHMGYETLYHCESKKDEEMVREHLWKVYGIQNTESLLEFCEREYSVHKQYEQFMTFWVKAPLFDIEELTSEGRKRFEECKKVSEQFYPILNEKGYYAWDINEKIGLCRKAVACGILSDKEFWQLTDPWVRLAQVFYHSYQEYAVSCLCGAVYFMYLGEPDLDNFFQINFNLVQHLFMEGGAWQRSQWYVPQNREWVDLLGSNPGCIITKAALERDQIGYMYREEPSKNFPDCGWRFFVGDESDEYVNQADNNCICSFNDACIIDPTILAYFYAGYGCRFGKINNRWVQEF</sequence>
<reference evidence="4 5" key="1">
    <citation type="submission" date="2016-09" db="EMBL/GenBank/DDBJ databases">
        <title>Genomic analysis reveals versatility of anaerobic energy metabolism of Geosporobacter ferrireducens IRF9 of phylum Firmicutes.</title>
        <authorList>
            <person name="Kim S.-J."/>
        </authorList>
    </citation>
    <scope>NUCLEOTIDE SEQUENCE [LARGE SCALE GENOMIC DNA]</scope>
    <source>
        <strain evidence="4 5">IRF9</strain>
    </source>
</reference>
<dbReference type="InterPro" id="IPR009677">
    <property type="entry name" value="DUF1266"/>
</dbReference>
<dbReference type="EMBL" id="CP017269">
    <property type="protein sequence ID" value="AOT71897.1"/>
    <property type="molecule type" value="Genomic_DNA"/>
</dbReference>
<evidence type="ECO:0000313" key="4">
    <source>
        <dbReference type="EMBL" id="AOT71897.1"/>
    </source>
</evidence>
<dbReference type="KEGG" id="gfe:Gferi_21585"/>